<dbReference type="PANTHER" id="PTHR43205:SF7">
    <property type="entry name" value="PROSTAGLANDIN REDUCTASE 1"/>
    <property type="match status" value="1"/>
</dbReference>
<dbReference type="AlphaFoldDB" id="A0A917YSF0"/>
<evidence type="ECO:0000256" key="1">
    <source>
        <dbReference type="ARBA" id="ARBA00023002"/>
    </source>
</evidence>
<feature type="domain" description="Enoyl reductase (ER)" evidence="3">
    <location>
        <begin position="19"/>
        <end position="340"/>
    </location>
</feature>
<dbReference type="PANTHER" id="PTHR43205">
    <property type="entry name" value="PROSTAGLANDIN REDUCTASE"/>
    <property type="match status" value="1"/>
</dbReference>
<dbReference type="InterPro" id="IPR013149">
    <property type="entry name" value="ADH-like_C"/>
</dbReference>
<dbReference type="InterPro" id="IPR041694">
    <property type="entry name" value="ADH_N_2"/>
</dbReference>
<protein>
    <submittedName>
        <fullName evidence="4">NADP-dependent oxidoreductase</fullName>
    </submittedName>
</protein>
<evidence type="ECO:0000259" key="3">
    <source>
        <dbReference type="SMART" id="SM00829"/>
    </source>
</evidence>
<evidence type="ECO:0000313" key="4">
    <source>
        <dbReference type="EMBL" id="GGO64946.1"/>
    </source>
</evidence>
<name>A0A917YSF0_9ALTE</name>
<dbReference type="Pfam" id="PF00107">
    <property type="entry name" value="ADH_zinc_N"/>
    <property type="match status" value="1"/>
</dbReference>
<reference evidence="4" key="2">
    <citation type="submission" date="2020-09" db="EMBL/GenBank/DDBJ databases">
        <authorList>
            <person name="Sun Q."/>
            <person name="Zhou Y."/>
        </authorList>
    </citation>
    <scope>NUCLEOTIDE SEQUENCE</scope>
    <source>
        <strain evidence="4">CGMCC 1.7086</strain>
    </source>
</reference>
<dbReference type="InterPro" id="IPR036291">
    <property type="entry name" value="NAD(P)-bd_dom_sf"/>
</dbReference>
<feature type="compositionally biased region" description="Polar residues" evidence="2">
    <location>
        <begin position="1"/>
        <end position="13"/>
    </location>
</feature>
<dbReference type="InterPro" id="IPR020843">
    <property type="entry name" value="ER"/>
</dbReference>
<gene>
    <name evidence="4" type="ORF">GCM10010982_05580</name>
</gene>
<proteinExistence type="predicted"/>
<dbReference type="Pfam" id="PF16884">
    <property type="entry name" value="ADH_N_2"/>
    <property type="match status" value="1"/>
</dbReference>
<dbReference type="CDD" id="cd05288">
    <property type="entry name" value="PGDH"/>
    <property type="match status" value="1"/>
</dbReference>
<dbReference type="InterPro" id="IPR011032">
    <property type="entry name" value="GroES-like_sf"/>
</dbReference>
<sequence length="348" mass="37479">MQQNKLENRQMTLASRPHGAPSKENFALKLSSLPEIQDGQVLLRTVYLSLDPYMRGRMSDAESYAEPVALGATMIGGTINRVVSSKHADFSEGDWVLSYVVGWQDYGVSDGRDLVKLDPAQAPVSYALGMLGMPGFTAYMGLKDIGQPKAGETLVVAAATGPVGATVAQMGKLLGCKVVAIAGGEQKCRFALENLGVDACVDHKADDFAEQLAKACPDGIDIYFENVGGKVFDAVLPLLNTSARIPVCGTIAAYNATELPAGPDRLGLLMSTILMKRMTVKGFIIFDDYGHRYPEFAKDMAAWLAEGKMHYKEQIVDGLENAPDALRGLLEGKNFGKLVIRVGQDELL</sequence>
<feature type="region of interest" description="Disordered" evidence="2">
    <location>
        <begin position="1"/>
        <end position="20"/>
    </location>
</feature>
<dbReference type="SUPFAM" id="SSF51735">
    <property type="entry name" value="NAD(P)-binding Rossmann-fold domains"/>
    <property type="match status" value="1"/>
</dbReference>
<dbReference type="Gene3D" id="3.40.50.720">
    <property type="entry name" value="NAD(P)-binding Rossmann-like Domain"/>
    <property type="match status" value="1"/>
</dbReference>
<dbReference type="SUPFAM" id="SSF50129">
    <property type="entry name" value="GroES-like"/>
    <property type="match status" value="1"/>
</dbReference>
<dbReference type="SMART" id="SM00829">
    <property type="entry name" value="PKS_ER"/>
    <property type="match status" value="1"/>
</dbReference>
<evidence type="ECO:0000313" key="5">
    <source>
        <dbReference type="Proteomes" id="UP000606935"/>
    </source>
</evidence>
<dbReference type="RefSeq" id="WP_188689966.1">
    <property type="nucleotide sequence ID" value="NZ_BMLS01000001.1"/>
</dbReference>
<dbReference type="FunFam" id="3.40.50.720:FF:000121">
    <property type="entry name" value="Prostaglandin reductase 2"/>
    <property type="match status" value="1"/>
</dbReference>
<dbReference type="Proteomes" id="UP000606935">
    <property type="component" value="Unassembled WGS sequence"/>
</dbReference>
<dbReference type="InterPro" id="IPR045010">
    <property type="entry name" value="MDR_fam"/>
</dbReference>
<dbReference type="EMBL" id="BMLS01000001">
    <property type="protein sequence ID" value="GGO64946.1"/>
    <property type="molecule type" value="Genomic_DNA"/>
</dbReference>
<comment type="caution">
    <text evidence="4">The sequence shown here is derived from an EMBL/GenBank/DDBJ whole genome shotgun (WGS) entry which is preliminary data.</text>
</comment>
<accession>A0A917YSF0</accession>
<keyword evidence="1" id="KW-0560">Oxidoreductase</keyword>
<dbReference type="Gene3D" id="3.90.180.10">
    <property type="entry name" value="Medium-chain alcohol dehydrogenases, catalytic domain"/>
    <property type="match status" value="1"/>
</dbReference>
<keyword evidence="5" id="KW-1185">Reference proteome</keyword>
<evidence type="ECO:0000256" key="2">
    <source>
        <dbReference type="SAM" id="MobiDB-lite"/>
    </source>
</evidence>
<reference evidence="4" key="1">
    <citation type="journal article" date="2014" name="Int. J. Syst. Evol. Microbiol.">
        <title>Complete genome sequence of Corynebacterium casei LMG S-19264T (=DSM 44701T), isolated from a smear-ripened cheese.</title>
        <authorList>
            <consortium name="US DOE Joint Genome Institute (JGI-PGF)"/>
            <person name="Walter F."/>
            <person name="Albersmeier A."/>
            <person name="Kalinowski J."/>
            <person name="Ruckert C."/>
        </authorList>
    </citation>
    <scope>NUCLEOTIDE SEQUENCE</scope>
    <source>
        <strain evidence="4">CGMCC 1.7086</strain>
    </source>
</reference>
<dbReference type="GO" id="GO:0016628">
    <property type="term" value="F:oxidoreductase activity, acting on the CH-CH group of donors, NAD or NADP as acceptor"/>
    <property type="evidence" value="ECO:0007669"/>
    <property type="project" value="InterPro"/>
</dbReference>
<organism evidence="4 5">
    <name type="scientific">Bowmanella pacifica</name>
    <dbReference type="NCBI Taxonomy" id="502051"/>
    <lineage>
        <taxon>Bacteria</taxon>
        <taxon>Pseudomonadati</taxon>
        <taxon>Pseudomonadota</taxon>
        <taxon>Gammaproteobacteria</taxon>
        <taxon>Alteromonadales</taxon>
        <taxon>Alteromonadaceae</taxon>
        <taxon>Bowmanella</taxon>
    </lineage>
</organism>